<evidence type="ECO:0000313" key="4">
    <source>
        <dbReference type="Proteomes" id="UP000588586"/>
    </source>
</evidence>
<evidence type="ECO:0000256" key="2">
    <source>
        <dbReference type="ARBA" id="ARBA00023002"/>
    </source>
</evidence>
<dbReference type="CDD" id="cd05233">
    <property type="entry name" value="SDR_c"/>
    <property type="match status" value="1"/>
</dbReference>
<evidence type="ECO:0000256" key="1">
    <source>
        <dbReference type="ARBA" id="ARBA00006484"/>
    </source>
</evidence>
<gene>
    <name evidence="3" type="ORF">HJG52_00510</name>
</gene>
<dbReference type="RefSeq" id="WP_171242976.1">
    <property type="nucleotide sequence ID" value="NZ_JABEPQ010000001.1"/>
</dbReference>
<protein>
    <submittedName>
        <fullName evidence="3">SDR family oxidoreductase</fullName>
    </submittedName>
</protein>
<dbReference type="InterPro" id="IPR002347">
    <property type="entry name" value="SDR_fam"/>
</dbReference>
<dbReference type="Pfam" id="PF13561">
    <property type="entry name" value="adh_short_C2"/>
    <property type="match status" value="1"/>
</dbReference>
<dbReference type="InterPro" id="IPR036291">
    <property type="entry name" value="NAD(P)-bd_dom_sf"/>
</dbReference>
<comment type="caution">
    <text evidence="3">The sequence shown here is derived from an EMBL/GenBank/DDBJ whole genome shotgun (WGS) entry which is preliminary data.</text>
</comment>
<dbReference type="Gene3D" id="3.40.50.720">
    <property type="entry name" value="NAD(P)-binding Rossmann-like Domain"/>
    <property type="match status" value="1"/>
</dbReference>
<reference evidence="3 4" key="1">
    <citation type="submission" date="2020-04" db="EMBL/GenBank/DDBJ databases">
        <title>Knoellia sp. isolate from air conditioner.</title>
        <authorList>
            <person name="Chea S."/>
            <person name="Kim D.-U."/>
        </authorList>
    </citation>
    <scope>NUCLEOTIDE SEQUENCE [LARGE SCALE GENOMIC DNA]</scope>
    <source>
        <strain evidence="3 4">DB2414S</strain>
    </source>
</reference>
<dbReference type="InterPro" id="IPR020904">
    <property type="entry name" value="Sc_DH/Rdtase_CS"/>
</dbReference>
<dbReference type="GO" id="GO:0016614">
    <property type="term" value="F:oxidoreductase activity, acting on CH-OH group of donors"/>
    <property type="evidence" value="ECO:0007669"/>
    <property type="project" value="UniProtKB-ARBA"/>
</dbReference>
<dbReference type="NCBIfam" id="NF009389">
    <property type="entry name" value="PRK12748.1"/>
    <property type="match status" value="1"/>
</dbReference>
<comment type="similarity">
    <text evidence="1">Belongs to the short-chain dehydrogenases/reductases (SDR) family.</text>
</comment>
<dbReference type="SUPFAM" id="SSF51735">
    <property type="entry name" value="NAD(P)-binding Rossmann-fold domains"/>
    <property type="match status" value="1"/>
</dbReference>
<dbReference type="PROSITE" id="PS00061">
    <property type="entry name" value="ADH_SHORT"/>
    <property type="match status" value="1"/>
</dbReference>
<proteinExistence type="inferred from homology"/>
<dbReference type="EMBL" id="JABEPQ010000001">
    <property type="protein sequence ID" value="NNM44490.1"/>
    <property type="molecule type" value="Genomic_DNA"/>
</dbReference>
<evidence type="ECO:0000313" key="3">
    <source>
        <dbReference type="EMBL" id="NNM44490.1"/>
    </source>
</evidence>
<keyword evidence="2" id="KW-0560">Oxidoreductase</keyword>
<dbReference type="AlphaFoldDB" id="A0A849H3W8"/>
<accession>A0A849H3W8</accession>
<name>A0A849H3W8_9MICO</name>
<keyword evidence="4" id="KW-1185">Reference proteome</keyword>
<sequence length="268" mass="28706">MTRLPLAGRTAVVTGVSRRRGIGFAIAARLASMGASLWCQHYSPHDADQPWGSESPDEVMAELSTRLTEGARLAHGSLDLAADDAAERLIADARKALGHLDILVCNHARSGGDGPLAEQTAAMLDGHWRVNTRATILATRAFAAQHDGRAGGRVVWMTSGQQLGPMRDEIAYAASKAALAGVTASVADDLIDRGILLNTVNPGPVNTGYLDPETTDRADRLDDIRAHFPQGRFGEPDDPARLIGWLVSDEGRWVVGQVISTEGGFRRW</sequence>
<organism evidence="3 4">
    <name type="scientific">Knoellia koreensis</name>
    <dbReference type="NCBI Taxonomy" id="2730921"/>
    <lineage>
        <taxon>Bacteria</taxon>
        <taxon>Bacillati</taxon>
        <taxon>Actinomycetota</taxon>
        <taxon>Actinomycetes</taxon>
        <taxon>Micrococcales</taxon>
        <taxon>Intrasporangiaceae</taxon>
        <taxon>Knoellia</taxon>
    </lineage>
</organism>
<dbReference type="PANTHER" id="PTHR48107:SF7">
    <property type="entry name" value="RE15974P"/>
    <property type="match status" value="1"/>
</dbReference>
<dbReference type="Proteomes" id="UP000588586">
    <property type="component" value="Unassembled WGS sequence"/>
</dbReference>
<dbReference type="PRINTS" id="PR00081">
    <property type="entry name" value="GDHRDH"/>
</dbReference>
<dbReference type="PANTHER" id="PTHR48107">
    <property type="entry name" value="NADPH-DEPENDENT ALDEHYDE REDUCTASE-LIKE PROTEIN, CHLOROPLASTIC-RELATED"/>
    <property type="match status" value="1"/>
</dbReference>